<evidence type="ECO:0000313" key="5">
    <source>
        <dbReference type="Proteomes" id="UP001500325"/>
    </source>
</evidence>
<keyword evidence="2" id="KW-0808">Transferase</keyword>
<dbReference type="SFLD" id="SFLDS00005">
    <property type="entry name" value="Isoprenoid_Synthase_Type_I"/>
    <property type="match status" value="1"/>
</dbReference>
<dbReference type="InterPro" id="IPR033904">
    <property type="entry name" value="Trans_IPPS_HH"/>
</dbReference>
<comment type="pathway">
    <text evidence="1">Carotenoid biosynthesis; phytoene biosynthesis.</text>
</comment>
<dbReference type="Pfam" id="PF00494">
    <property type="entry name" value="SQS_PSY"/>
    <property type="match status" value="1"/>
</dbReference>
<accession>A0ABP8WD39</accession>
<dbReference type="EMBL" id="BAABIC010000006">
    <property type="protein sequence ID" value="GAA4685342.1"/>
    <property type="molecule type" value="Genomic_DNA"/>
</dbReference>
<feature type="compositionally biased region" description="Polar residues" evidence="3">
    <location>
        <begin position="1"/>
        <end position="14"/>
    </location>
</feature>
<evidence type="ECO:0000256" key="3">
    <source>
        <dbReference type="SAM" id="MobiDB-lite"/>
    </source>
</evidence>
<keyword evidence="5" id="KW-1185">Reference proteome</keyword>
<evidence type="ECO:0000313" key="4">
    <source>
        <dbReference type="EMBL" id="GAA4685342.1"/>
    </source>
</evidence>
<proteinExistence type="predicted"/>
<comment type="caution">
    <text evidence="4">The sequence shown here is derived from an EMBL/GenBank/DDBJ whole genome shotgun (WGS) entry which is preliminary data.</text>
</comment>
<evidence type="ECO:0000256" key="1">
    <source>
        <dbReference type="ARBA" id="ARBA00004684"/>
    </source>
</evidence>
<dbReference type="PROSITE" id="PS01045">
    <property type="entry name" value="SQUALEN_PHYTOEN_SYN_2"/>
    <property type="match status" value="1"/>
</dbReference>
<dbReference type="PANTHER" id="PTHR31480">
    <property type="entry name" value="BIFUNCTIONAL LYCOPENE CYCLASE/PHYTOENE SYNTHASE"/>
    <property type="match status" value="1"/>
</dbReference>
<dbReference type="CDD" id="cd00683">
    <property type="entry name" value="Trans_IPPS_HH"/>
    <property type="match status" value="1"/>
</dbReference>
<dbReference type="SFLD" id="SFLDG01212">
    <property type="entry name" value="Phytoene_synthase_like"/>
    <property type="match status" value="1"/>
</dbReference>
<evidence type="ECO:0000256" key="2">
    <source>
        <dbReference type="ARBA" id="ARBA00022679"/>
    </source>
</evidence>
<dbReference type="SUPFAM" id="SSF48576">
    <property type="entry name" value="Terpenoid synthases"/>
    <property type="match status" value="1"/>
</dbReference>
<dbReference type="Proteomes" id="UP001500325">
    <property type="component" value="Unassembled WGS sequence"/>
</dbReference>
<protein>
    <submittedName>
        <fullName evidence="4">Presqualene diphosphate synthase HpnD</fullName>
    </submittedName>
</protein>
<feature type="region of interest" description="Disordered" evidence="3">
    <location>
        <begin position="1"/>
        <end position="31"/>
    </location>
</feature>
<gene>
    <name evidence="4" type="primary">hpnD</name>
    <name evidence="4" type="ORF">GCM10023215_20560</name>
</gene>
<sequence length="340" mass="36634">MTDPSRPTVTTAATARSPHADRPTDPTPVDYTTDLPAAYAACEEITRREARNFSYGIRLLPGPKRAALSAVYALARRIDDIGDGDFDPPGGIGVVSFEEKTAALAGVRASVQAMREQAPDRSDPVLVGVADAARRYPIPLGAFEELIDGVEADARMDDEAIRRGEPARPHATFDDMTVYCRQVAGSVGRLCLGIFGSRPDAHASEYADRLGIALQQTNILRDIREDLRNGRVYLPTDELARFGAELRLDAAGALADPDGALAAYIRFAADRARNWYAEGLKLLPLLDRRSAACAGAMAGIYRRLLEDIAADPRSVYAQRRSLSGAQKIGVALRALAGRTA</sequence>
<dbReference type="RefSeq" id="WP_345380054.1">
    <property type="nucleotide sequence ID" value="NZ_BAABIC010000006.1"/>
</dbReference>
<dbReference type="SFLD" id="SFLDG01018">
    <property type="entry name" value="Squalene/Phytoene_Synthase_Lik"/>
    <property type="match status" value="1"/>
</dbReference>
<dbReference type="InterPro" id="IPR002060">
    <property type="entry name" value="Squ/phyt_synthse"/>
</dbReference>
<dbReference type="InterPro" id="IPR019845">
    <property type="entry name" value="Squalene/phytoene_synthase_CS"/>
</dbReference>
<dbReference type="Gene3D" id="1.10.600.10">
    <property type="entry name" value="Farnesyl Diphosphate Synthase"/>
    <property type="match status" value="1"/>
</dbReference>
<dbReference type="InterPro" id="IPR044843">
    <property type="entry name" value="Trans_IPPS_bact-type"/>
</dbReference>
<dbReference type="InterPro" id="IPR008949">
    <property type="entry name" value="Isoprenoid_synthase_dom_sf"/>
</dbReference>
<organism evidence="4 5">
    <name type="scientific">Pseudonocardia yuanmonensis</name>
    <dbReference type="NCBI Taxonomy" id="1095914"/>
    <lineage>
        <taxon>Bacteria</taxon>
        <taxon>Bacillati</taxon>
        <taxon>Actinomycetota</taxon>
        <taxon>Actinomycetes</taxon>
        <taxon>Pseudonocardiales</taxon>
        <taxon>Pseudonocardiaceae</taxon>
        <taxon>Pseudonocardia</taxon>
    </lineage>
</organism>
<reference evidence="5" key="1">
    <citation type="journal article" date="2019" name="Int. J. Syst. Evol. Microbiol.">
        <title>The Global Catalogue of Microorganisms (GCM) 10K type strain sequencing project: providing services to taxonomists for standard genome sequencing and annotation.</title>
        <authorList>
            <consortium name="The Broad Institute Genomics Platform"/>
            <consortium name="The Broad Institute Genome Sequencing Center for Infectious Disease"/>
            <person name="Wu L."/>
            <person name="Ma J."/>
        </authorList>
    </citation>
    <scope>NUCLEOTIDE SEQUENCE [LARGE SCALE GENOMIC DNA]</scope>
    <source>
        <strain evidence="5">JCM 18055</strain>
    </source>
</reference>
<name>A0ABP8WD39_9PSEU</name>